<dbReference type="Pfam" id="PF00175">
    <property type="entry name" value="NAD_binding_1"/>
    <property type="match status" value="1"/>
</dbReference>
<evidence type="ECO:0000313" key="6">
    <source>
        <dbReference type="EMBL" id="AMO22272.1"/>
    </source>
</evidence>
<dbReference type="CDD" id="cd06189">
    <property type="entry name" value="flavin_oxioreductase"/>
    <property type="match status" value="1"/>
</dbReference>
<dbReference type="GO" id="GO:0051537">
    <property type="term" value="F:2 iron, 2 sulfur cluster binding"/>
    <property type="evidence" value="ECO:0007669"/>
    <property type="project" value="UniProtKB-KW"/>
</dbReference>
<dbReference type="PRINTS" id="PR00371">
    <property type="entry name" value="FPNCR"/>
</dbReference>
<dbReference type="PANTHER" id="PTHR47354">
    <property type="entry name" value="NADH OXIDOREDUCTASE HCR"/>
    <property type="match status" value="1"/>
</dbReference>
<dbReference type="PROSITE" id="PS00197">
    <property type="entry name" value="2FE2S_FER_1"/>
    <property type="match status" value="1"/>
</dbReference>
<dbReference type="RefSeq" id="WP_061496566.1">
    <property type="nucleotide sequence ID" value="NZ_CP010951.1"/>
</dbReference>
<feature type="domain" description="2Fe-2S ferredoxin-type" evidence="4">
    <location>
        <begin position="12"/>
        <end position="102"/>
    </location>
</feature>
<dbReference type="InterPro" id="IPR001041">
    <property type="entry name" value="2Fe-2S_ferredoxin-type"/>
</dbReference>
<dbReference type="Proteomes" id="UP000070433">
    <property type="component" value="Chromosome"/>
</dbReference>
<evidence type="ECO:0000256" key="1">
    <source>
        <dbReference type="ARBA" id="ARBA00001974"/>
    </source>
</evidence>
<dbReference type="OrthoDB" id="9806195at2"/>
<keyword evidence="2" id="KW-0411">Iron-sulfur</keyword>
<dbReference type="SUPFAM" id="SSF54292">
    <property type="entry name" value="2Fe-2S ferredoxin-like"/>
    <property type="match status" value="1"/>
</dbReference>
<protein>
    <submittedName>
        <fullName evidence="6">CDP-6-deoxy-delta-3,4-glucoseen reductase</fullName>
    </submittedName>
</protein>
<comment type="cofactor">
    <cofactor evidence="1">
        <name>FAD</name>
        <dbReference type="ChEBI" id="CHEBI:57692"/>
    </cofactor>
</comment>
<evidence type="ECO:0000256" key="2">
    <source>
        <dbReference type="ARBA" id="ARBA00022714"/>
    </source>
</evidence>
<dbReference type="SUPFAM" id="SSF63380">
    <property type="entry name" value="Riboflavin synthase domain-like"/>
    <property type="match status" value="1"/>
</dbReference>
<dbReference type="InterPro" id="IPR012675">
    <property type="entry name" value="Beta-grasp_dom_sf"/>
</dbReference>
<dbReference type="InterPro" id="IPR017938">
    <property type="entry name" value="Riboflavin_synthase-like_b-brl"/>
</dbReference>
<keyword evidence="2" id="KW-0408">Iron</keyword>
<dbReference type="Gene3D" id="3.40.50.80">
    <property type="entry name" value="Nucleotide-binding domain of ferredoxin-NADP reductase (FNR) module"/>
    <property type="match status" value="1"/>
</dbReference>
<dbReference type="PANTHER" id="PTHR47354:SF5">
    <property type="entry name" value="PROTEIN RFBI"/>
    <property type="match status" value="1"/>
</dbReference>
<dbReference type="SUPFAM" id="SSF52343">
    <property type="entry name" value="Ferredoxin reductase-like, C-terminal NADP-linked domain"/>
    <property type="match status" value="1"/>
</dbReference>
<comment type="cofactor">
    <cofactor evidence="3">
        <name>[2Fe-2S] cluster</name>
        <dbReference type="ChEBI" id="CHEBI:190135"/>
    </cofactor>
</comment>
<evidence type="ECO:0000313" key="7">
    <source>
        <dbReference type="Proteomes" id="UP000070433"/>
    </source>
</evidence>
<evidence type="ECO:0000259" key="5">
    <source>
        <dbReference type="PROSITE" id="PS51384"/>
    </source>
</evidence>
<dbReference type="InterPro" id="IPR039261">
    <property type="entry name" value="FNR_nucleotide-bd"/>
</dbReference>
<name>A0A127JW73_9BURK</name>
<evidence type="ECO:0000256" key="3">
    <source>
        <dbReference type="ARBA" id="ARBA00034078"/>
    </source>
</evidence>
<dbReference type="InterPro" id="IPR036010">
    <property type="entry name" value="2Fe-2S_ferredoxin-like_sf"/>
</dbReference>
<evidence type="ECO:0000259" key="4">
    <source>
        <dbReference type="PROSITE" id="PS51085"/>
    </source>
</evidence>
<proteinExistence type="predicted"/>
<dbReference type="PATRIC" id="fig|94132.3.peg.880"/>
<dbReference type="Gene3D" id="3.10.20.30">
    <property type="match status" value="1"/>
</dbReference>
<reference evidence="6 7" key="1">
    <citation type="journal article" date="2014" name="Int. J. Syst. Evol. Microbiol.">
        <title>Ramlibacter solisilvae sp. nov., isolated from forest soil, and emended description of the genus Ramlibacter.</title>
        <authorList>
            <person name="Lee H.J."/>
            <person name="Lee S.H."/>
            <person name="Lee S.S."/>
            <person name="Lee J.S."/>
            <person name="Kim Y."/>
            <person name="Kim S.C."/>
            <person name="Jeon C.O."/>
        </authorList>
    </citation>
    <scope>NUCLEOTIDE SEQUENCE [LARGE SCALE GENOMIC DNA]</scope>
    <source>
        <strain evidence="6 7">5-10</strain>
    </source>
</reference>
<keyword evidence="2" id="KW-0479">Metal-binding</keyword>
<dbReference type="InterPro" id="IPR050415">
    <property type="entry name" value="MRET"/>
</dbReference>
<keyword evidence="7" id="KW-1185">Reference proteome</keyword>
<dbReference type="GO" id="GO:0016491">
    <property type="term" value="F:oxidoreductase activity"/>
    <property type="evidence" value="ECO:0007669"/>
    <property type="project" value="InterPro"/>
</dbReference>
<dbReference type="EMBL" id="CP010951">
    <property type="protein sequence ID" value="AMO22272.1"/>
    <property type="molecule type" value="Genomic_DNA"/>
</dbReference>
<dbReference type="CDD" id="cd00207">
    <property type="entry name" value="fer2"/>
    <property type="match status" value="1"/>
</dbReference>
<dbReference type="InterPro" id="IPR006058">
    <property type="entry name" value="2Fe2S_fd_BS"/>
</dbReference>
<dbReference type="Gene3D" id="2.40.30.10">
    <property type="entry name" value="Translation factors"/>
    <property type="match status" value="1"/>
</dbReference>
<dbReference type="InterPro" id="IPR001709">
    <property type="entry name" value="Flavoprot_Pyr_Nucl_cyt_Rdtase"/>
</dbReference>
<dbReference type="AlphaFoldDB" id="A0A127JW73"/>
<dbReference type="InterPro" id="IPR017927">
    <property type="entry name" value="FAD-bd_FR_type"/>
</dbReference>
<sequence>MANASHQAAGTFQVSVQPSGRSFSVDAGEAILPAAIRQGIGMPYGCKDGACGSCKCKMLDGTVVHGTHQTKALNAEEEAAGYILTCCAVPQTDVVIESRQVTDESGFPVRKMPSRVMSLEKRSHDVMVVRLQLPANDTMRYHAGQYVEFILRDGARRSYSMANAPHTMLPRDGVPPTPAIELHVRHMPGGKFTDHVFTAMKEKEILRVEGPYGHFYLREDSDKPIVFLASGTGFAPIKAVIEHMKFKDIRRPSVLYWGGRRPADLYLDDWVRERMVEMPHLTYVPVISNALPEDNWTGRTGFVHKAVMEDFPDLSGHQVYACGAPIVVDSARAEYSAQAKLPPDEFYADAFTTEADKHGA</sequence>
<dbReference type="InterPro" id="IPR008333">
    <property type="entry name" value="Cbr1-like_FAD-bd_dom"/>
</dbReference>
<feature type="domain" description="FAD-binding FR-type" evidence="5">
    <location>
        <begin position="109"/>
        <end position="218"/>
    </location>
</feature>
<keyword evidence="2" id="KW-0001">2Fe-2S</keyword>
<gene>
    <name evidence="6" type="ORF">UC35_04395</name>
</gene>
<dbReference type="Pfam" id="PF00970">
    <property type="entry name" value="FAD_binding_6"/>
    <property type="match status" value="1"/>
</dbReference>
<dbReference type="PROSITE" id="PS51085">
    <property type="entry name" value="2FE2S_FER_2"/>
    <property type="match status" value="1"/>
</dbReference>
<dbReference type="InterPro" id="IPR001433">
    <property type="entry name" value="OxRdtase_FAD/NAD-bd"/>
</dbReference>
<dbReference type="PRINTS" id="PR00410">
    <property type="entry name" value="PHEHYDRXLASE"/>
</dbReference>
<organism evidence="6 7">
    <name type="scientific">Ramlibacter tataouinensis</name>
    <dbReference type="NCBI Taxonomy" id="94132"/>
    <lineage>
        <taxon>Bacteria</taxon>
        <taxon>Pseudomonadati</taxon>
        <taxon>Pseudomonadota</taxon>
        <taxon>Betaproteobacteria</taxon>
        <taxon>Burkholderiales</taxon>
        <taxon>Comamonadaceae</taxon>
        <taxon>Ramlibacter</taxon>
    </lineage>
</organism>
<dbReference type="Pfam" id="PF00111">
    <property type="entry name" value="Fer2"/>
    <property type="match status" value="1"/>
</dbReference>
<accession>A0A127JW73</accession>
<dbReference type="PROSITE" id="PS51384">
    <property type="entry name" value="FAD_FR"/>
    <property type="match status" value="1"/>
</dbReference>